<evidence type="ECO:0000313" key="2">
    <source>
        <dbReference type="Proteomes" id="UP000694560"/>
    </source>
</evidence>
<evidence type="ECO:0000313" key="1">
    <source>
        <dbReference type="Ensembl" id="ENSMCSP00000018043.1"/>
    </source>
</evidence>
<reference evidence="1" key="2">
    <citation type="submission" date="2025-09" db="UniProtKB">
        <authorList>
            <consortium name="Ensembl"/>
        </authorList>
    </citation>
    <scope>IDENTIFICATION</scope>
</reference>
<organism evidence="1 2">
    <name type="scientific">Malurus cyaneus samueli</name>
    <dbReference type="NCBI Taxonomy" id="2593467"/>
    <lineage>
        <taxon>Eukaryota</taxon>
        <taxon>Metazoa</taxon>
        <taxon>Chordata</taxon>
        <taxon>Craniata</taxon>
        <taxon>Vertebrata</taxon>
        <taxon>Euteleostomi</taxon>
        <taxon>Archelosauria</taxon>
        <taxon>Archosauria</taxon>
        <taxon>Dinosauria</taxon>
        <taxon>Saurischia</taxon>
        <taxon>Theropoda</taxon>
        <taxon>Coelurosauria</taxon>
        <taxon>Aves</taxon>
        <taxon>Neognathae</taxon>
        <taxon>Neoaves</taxon>
        <taxon>Telluraves</taxon>
        <taxon>Australaves</taxon>
        <taxon>Passeriformes</taxon>
        <taxon>Meliphagoidea</taxon>
        <taxon>Maluridae</taxon>
        <taxon>Malurus</taxon>
    </lineage>
</organism>
<accession>A0A8C5X8C4</accession>
<sequence>MVFDERSLPVLIATHEPFVKFSLLCPAEEGSERVGLVGAWHPANINPQQSLSGPVHPSLVNLVSHGSLWVTILMTALIWTPTQHSAWQPRTPGLKQSIGLSLPSSWDYRRVPPPVSITTYFLHVREPQRQ</sequence>
<reference evidence="1" key="1">
    <citation type="submission" date="2025-08" db="UniProtKB">
        <authorList>
            <consortium name="Ensembl"/>
        </authorList>
    </citation>
    <scope>IDENTIFICATION</scope>
</reference>
<dbReference type="Ensembl" id="ENSMCST00000018501.1">
    <property type="protein sequence ID" value="ENSMCSP00000018043.1"/>
    <property type="gene ID" value="ENSMCSG00000012680.1"/>
</dbReference>
<dbReference type="OrthoDB" id="9398004at2759"/>
<protein>
    <submittedName>
        <fullName evidence="1">Uncharacterized protein</fullName>
    </submittedName>
</protein>
<dbReference type="Proteomes" id="UP000694560">
    <property type="component" value="Unplaced"/>
</dbReference>
<keyword evidence="2" id="KW-1185">Reference proteome</keyword>
<dbReference type="AlphaFoldDB" id="A0A8C5X8C4"/>
<proteinExistence type="predicted"/>
<name>A0A8C5X8C4_9PASS</name>